<name>A0A699XNJ3_TANCI</name>
<evidence type="ECO:0000313" key="1">
    <source>
        <dbReference type="EMBL" id="GFD58441.1"/>
    </source>
</evidence>
<dbReference type="EMBL" id="BKCJ011853105">
    <property type="protein sequence ID" value="GFD58441.1"/>
    <property type="molecule type" value="Genomic_DNA"/>
</dbReference>
<protein>
    <submittedName>
        <fullName evidence="1">Uncharacterized protein</fullName>
    </submittedName>
</protein>
<feature type="non-terminal residue" evidence="1">
    <location>
        <position position="84"/>
    </location>
</feature>
<gene>
    <name evidence="1" type="ORF">Tci_930410</name>
</gene>
<reference evidence="1" key="1">
    <citation type="journal article" date="2019" name="Sci. Rep.">
        <title>Draft genome of Tanacetum cinerariifolium, the natural source of mosquito coil.</title>
        <authorList>
            <person name="Yamashiro T."/>
            <person name="Shiraishi A."/>
            <person name="Satake H."/>
            <person name="Nakayama K."/>
        </authorList>
    </citation>
    <scope>NUCLEOTIDE SEQUENCE</scope>
</reference>
<accession>A0A699XNJ3</accession>
<comment type="caution">
    <text evidence="1">The sequence shown here is derived from an EMBL/GenBank/DDBJ whole genome shotgun (WGS) entry which is preliminary data.</text>
</comment>
<dbReference type="AlphaFoldDB" id="A0A699XNJ3"/>
<proteinExistence type="predicted"/>
<organism evidence="1">
    <name type="scientific">Tanacetum cinerariifolium</name>
    <name type="common">Dalmatian daisy</name>
    <name type="synonym">Chrysanthemum cinerariifolium</name>
    <dbReference type="NCBI Taxonomy" id="118510"/>
    <lineage>
        <taxon>Eukaryota</taxon>
        <taxon>Viridiplantae</taxon>
        <taxon>Streptophyta</taxon>
        <taxon>Embryophyta</taxon>
        <taxon>Tracheophyta</taxon>
        <taxon>Spermatophyta</taxon>
        <taxon>Magnoliopsida</taxon>
        <taxon>eudicotyledons</taxon>
        <taxon>Gunneridae</taxon>
        <taxon>Pentapetalae</taxon>
        <taxon>asterids</taxon>
        <taxon>campanulids</taxon>
        <taxon>Asterales</taxon>
        <taxon>Asteraceae</taxon>
        <taxon>Asteroideae</taxon>
        <taxon>Anthemideae</taxon>
        <taxon>Anthemidinae</taxon>
        <taxon>Tanacetum</taxon>
    </lineage>
</organism>
<feature type="non-terminal residue" evidence="1">
    <location>
        <position position="1"/>
    </location>
</feature>
<sequence length="84" mass="9209">RGDRIEEAARALRHRGTDEGLIALVVEPHGNDRAALGEHALFEVGRSLRDQPQRHAIFAAFLGDPAEDLAHRRAVARPAAWNVA</sequence>